<feature type="signal peptide" evidence="2">
    <location>
        <begin position="1"/>
        <end position="24"/>
    </location>
</feature>
<name>A0A327JUA0_9HYPH</name>
<keyword evidence="4" id="KW-1185">Reference proteome</keyword>
<proteinExistence type="predicted"/>
<dbReference type="GO" id="GO:0055085">
    <property type="term" value="P:transmembrane transport"/>
    <property type="evidence" value="ECO:0007669"/>
    <property type="project" value="InterPro"/>
</dbReference>
<feature type="chain" id="PRO_5016415268" evidence="2">
    <location>
        <begin position="25"/>
        <end position="340"/>
    </location>
</feature>
<dbReference type="PANTHER" id="PTHR33376:SF15">
    <property type="entry name" value="BLL6794 PROTEIN"/>
    <property type="match status" value="1"/>
</dbReference>
<accession>A0A327JUA0</accession>
<organism evidence="3 4">
    <name type="scientific">Rhodobium orientis</name>
    <dbReference type="NCBI Taxonomy" id="34017"/>
    <lineage>
        <taxon>Bacteria</taxon>
        <taxon>Pseudomonadati</taxon>
        <taxon>Pseudomonadota</taxon>
        <taxon>Alphaproteobacteria</taxon>
        <taxon>Hyphomicrobiales</taxon>
        <taxon>Rhodobiaceae</taxon>
        <taxon>Rhodobium</taxon>
    </lineage>
</organism>
<sequence length="340" mass="36438">MKKILMTAAAATAVALASFAPASAADVTLRLGHLWPSVAGIHKDLLAKWGEKVEADSEGRISVEIYPSSTLAKPPAQYESVKTGIMDATMTIQGYSANRFPLTQIVELPGLAKNGKHGSCILQGLYDEGLLADEYADTHPLFLMTHGPGLIHTADKAVKVPADLAGLRIRRPTTVVAKLLEDFGAQPVGMPAPASYQSMQRGVIDGVALPWEGALAFRLNELAKHHTEVGGLYTLSFVVAMNKSVYDGLPDDLKKIIDANSGKEWSEKGGAVFDALDVKGRKQAEEAGHEIIEIEGGIDNPDWKPALTGATEAYIKELEDKGLPGQKVYDRALELAQSCR</sequence>
<evidence type="ECO:0000313" key="4">
    <source>
        <dbReference type="Proteomes" id="UP000249299"/>
    </source>
</evidence>
<dbReference type="InterPro" id="IPR038404">
    <property type="entry name" value="TRAP_DctP_sf"/>
</dbReference>
<dbReference type="SUPFAM" id="SSF53850">
    <property type="entry name" value="Periplasmic binding protein-like II"/>
    <property type="match status" value="1"/>
</dbReference>
<keyword evidence="1 2" id="KW-0732">Signal</keyword>
<dbReference type="RefSeq" id="WP_111433041.1">
    <property type="nucleotide sequence ID" value="NZ_JACIGG010000005.1"/>
</dbReference>
<dbReference type="PANTHER" id="PTHR33376">
    <property type="match status" value="1"/>
</dbReference>
<evidence type="ECO:0000256" key="2">
    <source>
        <dbReference type="SAM" id="SignalP"/>
    </source>
</evidence>
<dbReference type="Pfam" id="PF03480">
    <property type="entry name" value="DctP"/>
    <property type="match status" value="1"/>
</dbReference>
<dbReference type="AlphaFoldDB" id="A0A327JUA0"/>
<dbReference type="Gene3D" id="3.40.190.170">
    <property type="entry name" value="Bacterial extracellular solute-binding protein, family 7"/>
    <property type="match status" value="1"/>
</dbReference>
<comment type="caution">
    <text evidence="3">The sequence shown here is derived from an EMBL/GenBank/DDBJ whole genome shotgun (WGS) entry which is preliminary data.</text>
</comment>
<evidence type="ECO:0000313" key="3">
    <source>
        <dbReference type="EMBL" id="RAI29185.1"/>
    </source>
</evidence>
<reference evidence="3 4" key="1">
    <citation type="submission" date="2017-07" db="EMBL/GenBank/DDBJ databases">
        <title>Draft Genome Sequences of Select Purple Nonsulfur Bacteria.</title>
        <authorList>
            <person name="Lasarre B."/>
            <person name="Mckinlay J.B."/>
        </authorList>
    </citation>
    <scope>NUCLEOTIDE SEQUENCE [LARGE SCALE GENOMIC DNA]</scope>
    <source>
        <strain evidence="3 4">DSM 11290</strain>
    </source>
</reference>
<evidence type="ECO:0000256" key="1">
    <source>
        <dbReference type="ARBA" id="ARBA00022729"/>
    </source>
</evidence>
<dbReference type="OrthoDB" id="7822595at2"/>
<dbReference type="EMBL" id="NPEV01000005">
    <property type="protein sequence ID" value="RAI29185.1"/>
    <property type="molecule type" value="Genomic_DNA"/>
</dbReference>
<protein>
    <submittedName>
        <fullName evidence="3">C4-dicarboxylate ABC transporter substrate-binding protein</fullName>
    </submittedName>
</protein>
<dbReference type="InterPro" id="IPR018389">
    <property type="entry name" value="DctP_fam"/>
</dbReference>
<dbReference type="CDD" id="cd13665">
    <property type="entry name" value="PBP2_TRAP_Dctp3_4"/>
    <property type="match status" value="1"/>
</dbReference>
<dbReference type="NCBIfam" id="NF037995">
    <property type="entry name" value="TRAP_S1"/>
    <property type="match status" value="1"/>
</dbReference>
<gene>
    <name evidence="3" type="ORF">CH339_04280</name>
</gene>
<dbReference type="Proteomes" id="UP000249299">
    <property type="component" value="Unassembled WGS sequence"/>
</dbReference>